<keyword evidence="3" id="KW-0804">Transcription</keyword>
<evidence type="ECO:0000256" key="2">
    <source>
        <dbReference type="ARBA" id="ARBA00023125"/>
    </source>
</evidence>
<dbReference type="GO" id="GO:0003677">
    <property type="term" value="F:DNA binding"/>
    <property type="evidence" value="ECO:0007669"/>
    <property type="project" value="UniProtKB-KW"/>
</dbReference>
<sequence>MNTQFSRLQEAIRNVNQQHEQTEESFWQAAWNHLADEMPQSQQTDLKLAKLTHNEMQILSQLNNTTAELVPYKELQKQMPFSQGLFSRYVNRLAKASLIEKSKKADNKKAVQLSITETGRYAAKLHDEMHRVEIASYEKSLSNFDSEEIETAIRVLSQLSD</sequence>
<dbReference type="SMART" id="SM00347">
    <property type="entry name" value="HTH_MARR"/>
    <property type="match status" value="1"/>
</dbReference>
<keyword evidence="1" id="KW-0805">Transcription regulation</keyword>
<evidence type="ECO:0000256" key="3">
    <source>
        <dbReference type="ARBA" id="ARBA00023163"/>
    </source>
</evidence>
<dbReference type="OrthoDB" id="1629605at2"/>
<dbReference type="InterPro" id="IPR036390">
    <property type="entry name" value="WH_DNA-bd_sf"/>
</dbReference>
<dbReference type="GO" id="GO:0003700">
    <property type="term" value="F:DNA-binding transcription factor activity"/>
    <property type="evidence" value="ECO:0007669"/>
    <property type="project" value="InterPro"/>
</dbReference>
<protein>
    <recommendedName>
        <fullName evidence="4">HTH marR-type domain-containing protein</fullName>
    </recommendedName>
</protein>
<evidence type="ECO:0000256" key="1">
    <source>
        <dbReference type="ARBA" id="ARBA00023015"/>
    </source>
</evidence>
<dbReference type="InterPro" id="IPR036388">
    <property type="entry name" value="WH-like_DNA-bd_sf"/>
</dbReference>
<evidence type="ECO:0000313" key="6">
    <source>
        <dbReference type="Proteomes" id="UP000294854"/>
    </source>
</evidence>
<dbReference type="SUPFAM" id="SSF46785">
    <property type="entry name" value="Winged helix' DNA-binding domain"/>
    <property type="match status" value="1"/>
</dbReference>
<evidence type="ECO:0000313" key="5">
    <source>
        <dbReference type="EMBL" id="TDG73696.1"/>
    </source>
</evidence>
<dbReference type="Gene3D" id="1.10.10.10">
    <property type="entry name" value="Winged helix-like DNA-binding domain superfamily/Winged helix DNA-binding domain"/>
    <property type="match status" value="1"/>
</dbReference>
<keyword evidence="2" id="KW-0238">DNA-binding</keyword>
<dbReference type="InterPro" id="IPR052067">
    <property type="entry name" value="Metal_resp_HTH_trans_reg"/>
</dbReference>
<comment type="caution">
    <text evidence="5">The sequence shown here is derived from an EMBL/GenBank/DDBJ whole genome shotgun (WGS) entry which is preliminary data.</text>
</comment>
<dbReference type="Pfam" id="PF01047">
    <property type="entry name" value="MarR"/>
    <property type="match status" value="1"/>
</dbReference>
<gene>
    <name evidence="5" type="ORF">C5L31_000943</name>
</gene>
<dbReference type="Proteomes" id="UP000294854">
    <property type="component" value="Unassembled WGS sequence"/>
</dbReference>
<name>A0A4R5NGP6_9LACO</name>
<proteinExistence type="predicted"/>
<accession>A0A4R5NGP6</accession>
<dbReference type="STRING" id="1122149.FD44_GL000757"/>
<dbReference type="PROSITE" id="PS50995">
    <property type="entry name" value="HTH_MARR_2"/>
    <property type="match status" value="1"/>
</dbReference>
<dbReference type="InterPro" id="IPR000835">
    <property type="entry name" value="HTH_MarR-typ"/>
</dbReference>
<organism evidence="5 6">
    <name type="scientific">Secundilactobacillus malefermentans</name>
    <dbReference type="NCBI Taxonomy" id="176292"/>
    <lineage>
        <taxon>Bacteria</taxon>
        <taxon>Bacillati</taxon>
        <taxon>Bacillota</taxon>
        <taxon>Bacilli</taxon>
        <taxon>Lactobacillales</taxon>
        <taxon>Lactobacillaceae</taxon>
        <taxon>Secundilactobacillus</taxon>
    </lineage>
</organism>
<dbReference type="PANTHER" id="PTHR35790">
    <property type="entry name" value="HTH-TYPE TRANSCRIPTIONAL REGULATOR PCHR"/>
    <property type="match status" value="1"/>
</dbReference>
<feature type="domain" description="HTH marR-type" evidence="4">
    <location>
        <begin position="5"/>
        <end position="161"/>
    </location>
</feature>
<dbReference type="PANTHER" id="PTHR35790:SF4">
    <property type="entry name" value="HTH-TYPE TRANSCRIPTIONAL REGULATOR PCHR"/>
    <property type="match status" value="1"/>
</dbReference>
<dbReference type="RefSeq" id="WP_010619146.1">
    <property type="nucleotide sequence ID" value="NZ_CP042371.1"/>
</dbReference>
<reference evidence="5 6" key="1">
    <citation type="journal article" date="2019" name="Appl. Microbiol. Biotechnol.">
        <title>Uncovering carbohydrate metabolism through a genotype-phenotype association study of 56 lactic acid bacteria genomes.</title>
        <authorList>
            <person name="Buron-Moles G."/>
            <person name="Chailyan A."/>
            <person name="Dolejs I."/>
            <person name="Forster J."/>
            <person name="Miks M.H."/>
        </authorList>
    </citation>
    <scope>NUCLEOTIDE SEQUENCE [LARGE SCALE GENOMIC DNA]</scope>
    <source>
        <strain evidence="5 6">ATCC 49373</strain>
    </source>
</reference>
<dbReference type="EMBL" id="PUFO01000084">
    <property type="protein sequence ID" value="TDG73696.1"/>
    <property type="molecule type" value="Genomic_DNA"/>
</dbReference>
<dbReference type="AlphaFoldDB" id="A0A4R5NGP6"/>
<evidence type="ECO:0000259" key="4">
    <source>
        <dbReference type="PROSITE" id="PS50995"/>
    </source>
</evidence>
<keyword evidence="6" id="KW-1185">Reference proteome</keyword>